<keyword evidence="5" id="KW-1185">Reference proteome</keyword>
<evidence type="ECO:0000313" key="5">
    <source>
        <dbReference type="Proteomes" id="UP000076722"/>
    </source>
</evidence>
<dbReference type="GO" id="GO:0005737">
    <property type="term" value="C:cytoplasm"/>
    <property type="evidence" value="ECO:0007669"/>
    <property type="project" value="UniProtKB-SubCell"/>
</dbReference>
<evidence type="ECO:0000256" key="3">
    <source>
        <dbReference type="SAM" id="MobiDB-lite"/>
    </source>
</evidence>
<evidence type="ECO:0000256" key="2">
    <source>
        <dbReference type="ARBA" id="ARBA00022490"/>
    </source>
</evidence>
<feature type="compositionally biased region" description="Basic and acidic residues" evidence="3">
    <location>
        <begin position="65"/>
        <end position="77"/>
    </location>
</feature>
<reference evidence="4 5" key="1">
    <citation type="journal article" date="2016" name="Mol. Biol. Evol.">
        <title>Comparative Genomics of Early-Diverging Mushroom-Forming Fungi Provides Insights into the Origins of Lignocellulose Decay Capabilities.</title>
        <authorList>
            <person name="Nagy L.G."/>
            <person name="Riley R."/>
            <person name="Tritt A."/>
            <person name="Adam C."/>
            <person name="Daum C."/>
            <person name="Floudas D."/>
            <person name="Sun H."/>
            <person name="Yadav J.S."/>
            <person name="Pangilinan J."/>
            <person name="Larsson K.H."/>
            <person name="Matsuura K."/>
            <person name="Barry K."/>
            <person name="Labutti K."/>
            <person name="Kuo R."/>
            <person name="Ohm R.A."/>
            <person name="Bhattacharya S.S."/>
            <person name="Shirouzu T."/>
            <person name="Yoshinaga Y."/>
            <person name="Martin F.M."/>
            <person name="Grigoriev I.V."/>
            <person name="Hibbett D.S."/>
        </authorList>
    </citation>
    <scope>NUCLEOTIDE SEQUENCE [LARGE SCALE GENOMIC DNA]</scope>
    <source>
        <strain evidence="4 5">HHB9708</strain>
    </source>
</reference>
<dbReference type="EMBL" id="KV419395">
    <property type="protein sequence ID" value="KZS98409.1"/>
    <property type="molecule type" value="Genomic_DNA"/>
</dbReference>
<dbReference type="InterPro" id="IPR028133">
    <property type="entry name" value="Dynamitin"/>
</dbReference>
<comment type="subcellular location">
    <subcellularLocation>
        <location evidence="1">Cytoplasm</location>
    </subcellularLocation>
</comment>
<dbReference type="OrthoDB" id="4977at2759"/>
<feature type="region of interest" description="Disordered" evidence="3">
    <location>
        <begin position="265"/>
        <end position="302"/>
    </location>
</feature>
<sequence length="417" mass="45115">MSAAKYANLPDIDTAPDLYETPDVFPGASQGSESEDEEGRATRSKVPEVTLRDGLDGSHVMKSAEATERFRRAEQSSRKKGTSLYAYTPSTSESAAPPPFSQRLHSLKHELAALEAEAQSSLTSSPQDEEPNSAELVRELADMRTRLERVGTSGDARKKTPNGATSKASHTESLRAQTVSVDDTGHERKVKDVQAVSDIDKRLGQLEKILGSSALTLDEASPLSPPLLPMYTRLNTLLSLLTQPRHLDSISRRLKLLLPDLDRLSNAQTTPSKQGARRQSGPQSLDAVDSSQKAASSSQPSSMQETILPILNRLAPHLNQIPHILARLRTLSALHASASAFDETLSSLEADQQSVRRSLTDLSQAVAGIEGSMESNNKVVQGNFDSLDMRITALTSQMADGSNLNVPRQFSQQSIAS</sequence>
<evidence type="ECO:0000313" key="4">
    <source>
        <dbReference type="EMBL" id="KZS98409.1"/>
    </source>
</evidence>
<name>A0A165A2T6_9AGAM</name>
<dbReference type="STRING" id="1314777.A0A165A2T6"/>
<dbReference type="AlphaFoldDB" id="A0A165A2T6"/>
<organism evidence="4 5">
    <name type="scientific">Sistotremastrum niveocremeum HHB9708</name>
    <dbReference type="NCBI Taxonomy" id="1314777"/>
    <lineage>
        <taxon>Eukaryota</taxon>
        <taxon>Fungi</taxon>
        <taxon>Dikarya</taxon>
        <taxon>Basidiomycota</taxon>
        <taxon>Agaricomycotina</taxon>
        <taxon>Agaricomycetes</taxon>
        <taxon>Sistotremastrales</taxon>
        <taxon>Sistotremastraceae</taxon>
        <taxon>Sertulicium</taxon>
        <taxon>Sertulicium niveocremeum</taxon>
    </lineage>
</organism>
<evidence type="ECO:0000256" key="1">
    <source>
        <dbReference type="ARBA" id="ARBA00004496"/>
    </source>
</evidence>
<keyword evidence="2" id="KW-0963">Cytoplasm</keyword>
<dbReference type="PANTHER" id="PTHR15346">
    <property type="entry name" value="DYNACTIN SUBUNIT"/>
    <property type="match status" value="1"/>
</dbReference>
<accession>A0A165A2T6</accession>
<dbReference type="Proteomes" id="UP000076722">
    <property type="component" value="Unassembled WGS sequence"/>
</dbReference>
<feature type="region of interest" description="Disordered" evidence="3">
    <location>
        <begin position="148"/>
        <end position="186"/>
    </location>
</feature>
<dbReference type="Pfam" id="PF04912">
    <property type="entry name" value="Dynamitin"/>
    <property type="match status" value="1"/>
</dbReference>
<feature type="region of interest" description="Disordered" evidence="3">
    <location>
        <begin position="1"/>
        <end position="111"/>
    </location>
</feature>
<proteinExistence type="predicted"/>
<evidence type="ECO:0008006" key="6">
    <source>
        <dbReference type="Google" id="ProtNLM"/>
    </source>
</evidence>
<dbReference type="GO" id="GO:0007017">
    <property type="term" value="P:microtubule-based process"/>
    <property type="evidence" value="ECO:0007669"/>
    <property type="project" value="InterPro"/>
</dbReference>
<protein>
    <recommendedName>
        <fullName evidence="6">Dynamitin-domain-containing protein</fullName>
    </recommendedName>
</protein>
<feature type="compositionally biased region" description="Low complexity" evidence="3">
    <location>
        <begin position="290"/>
        <end position="302"/>
    </location>
</feature>
<gene>
    <name evidence="4" type="ORF">SISNIDRAFT_422265</name>
</gene>
<dbReference type="GO" id="GO:0005869">
    <property type="term" value="C:dynactin complex"/>
    <property type="evidence" value="ECO:0007669"/>
    <property type="project" value="InterPro"/>
</dbReference>